<evidence type="ECO:0000256" key="1">
    <source>
        <dbReference type="SAM" id="MobiDB-lite"/>
    </source>
</evidence>
<name>A0A061SDL5_9CHLO</name>
<dbReference type="EMBL" id="GBEZ01004241">
    <property type="protein sequence ID" value="JAC80960.1"/>
    <property type="molecule type" value="Transcribed_RNA"/>
</dbReference>
<sequence>ARSCWERSTPNLPAAGSFSTWRVPAQKGALGRQKPCPIPKGQQPQRKGIALQGEEAKATQGDALPEKSEPAILFP</sequence>
<protein>
    <submittedName>
        <fullName evidence="2">Uncharacterized protein</fullName>
    </submittedName>
</protein>
<gene>
    <name evidence="2" type="ORF">TSPGSL018_9001</name>
</gene>
<feature type="non-terminal residue" evidence="2">
    <location>
        <position position="1"/>
    </location>
</feature>
<accession>A0A061SDL5</accession>
<proteinExistence type="predicted"/>
<organism evidence="2">
    <name type="scientific">Tetraselmis sp. GSL018</name>
    <dbReference type="NCBI Taxonomy" id="582737"/>
    <lineage>
        <taxon>Eukaryota</taxon>
        <taxon>Viridiplantae</taxon>
        <taxon>Chlorophyta</taxon>
        <taxon>core chlorophytes</taxon>
        <taxon>Chlorodendrophyceae</taxon>
        <taxon>Chlorodendrales</taxon>
        <taxon>Chlorodendraceae</taxon>
        <taxon>Tetraselmis</taxon>
    </lineage>
</organism>
<evidence type="ECO:0000313" key="2">
    <source>
        <dbReference type="EMBL" id="JAC80960.1"/>
    </source>
</evidence>
<feature type="region of interest" description="Disordered" evidence="1">
    <location>
        <begin position="26"/>
        <end position="75"/>
    </location>
</feature>
<reference evidence="2" key="1">
    <citation type="submission" date="2014-05" db="EMBL/GenBank/DDBJ databases">
        <title>The transcriptome of the halophilic microalga Tetraselmis sp. GSL018 isolated from the Great Salt Lake, Utah.</title>
        <authorList>
            <person name="Jinkerson R.E."/>
            <person name="D'Adamo S."/>
            <person name="Posewitz M.C."/>
        </authorList>
    </citation>
    <scope>NUCLEOTIDE SEQUENCE</scope>
    <source>
        <strain evidence="2">GSL018</strain>
    </source>
</reference>
<feature type="non-terminal residue" evidence="2">
    <location>
        <position position="75"/>
    </location>
</feature>
<dbReference type="AlphaFoldDB" id="A0A061SDL5"/>